<dbReference type="Proteomes" id="UP000808349">
    <property type="component" value="Unassembled WGS sequence"/>
</dbReference>
<evidence type="ECO:0000313" key="2">
    <source>
        <dbReference type="EMBL" id="MBK9717630.1"/>
    </source>
</evidence>
<reference evidence="2 3" key="1">
    <citation type="submission" date="2020-10" db="EMBL/GenBank/DDBJ databases">
        <title>Connecting structure to function with the recovery of over 1000 high-quality activated sludge metagenome-assembled genomes encoding full-length rRNA genes using long-read sequencing.</title>
        <authorList>
            <person name="Singleton C.M."/>
            <person name="Petriglieri F."/>
            <person name="Kristensen J.M."/>
            <person name="Kirkegaard R.H."/>
            <person name="Michaelsen T.Y."/>
            <person name="Andersen M.H."/>
            <person name="Karst S.M."/>
            <person name="Dueholm M.S."/>
            <person name="Nielsen P.H."/>
            <person name="Albertsen M."/>
        </authorList>
    </citation>
    <scope>NUCLEOTIDE SEQUENCE [LARGE SCALE GENOMIC DNA]</scope>
    <source>
        <strain evidence="2">Ribe_18-Q3-R11-54_BAT3C.373</strain>
    </source>
</reference>
<dbReference type="PROSITE" id="PS51257">
    <property type="entry name" value="PROKAR_LIPOPROTEIN"/>
    <property type="match status" value="1"/>
</dbReference>
<sequence>MKNSIFGLFVFALFLTLGSCKNESKPTETPAATTETPAATPAETPATTPAAGEVTPPPAATTPEPAQNAKGVWHFTCAKGCEGGAGAAGNCAKCNGPLSHNQAYHQQ</sequence>
<name>A0A9D7S7Z8_9BACT</name>
<evidence type="ECO:0008006" key="4">
    <source>
        <dbReference type="Google" id="ProtNLM"/>
    </source>
</evidence>
<evidence type="ECO:0000313" key="3">
    <source>
        <dbReference type="Proteomes" id="UP000808349"/>
    </source>
</evidence>
<evidence type="ECO:0000256" key="1">
    <source>
        <dbReference type="SAM" id="MobiDB-lite"/>
    </source>
</evidence>
<comment type="caution">
    <text evidence="2">The sequence shown here is derived from an EMBL/GenBank/DDBJ whole genome shotgun (WGS) entry which is preliminary data.</text>
</comment>
<organism evidence="2 3">
    <name type="scientific">Candidatus Defluviibacterium haderslevense</name>
    <dbReference type="NCBI Taxonomy" id="2981993"/>
    <lineage>
        <taxon>Bacteria</taxon>
        <taxon>Pseudomonadati</taxon>
        <taxon>Bacteroidota</taxon>
        <taxon>Saprospiria</taxon>
        <taxon>Saprospirales</taxon>
        <taxon>Saprospiraceae</taxon>
        <taxon>Candidatus Defluviibacterium</taxon>
    </lineage>
</organism>
<proteinExistence type="predicted"/>
<protein>
    <recommendedName>
        <fullName evidence="4">Lipoprotein</fullName>
    </recommendedName>
</protein>
<dbReference type="AlphaFoldDB" id="A0A9D7S7Z8"/>
<gene>
    <name evidence="2" type="ORF">IPO85_08980</name>
</gene>
<feature type="region of interest" description="Disordered" evidence="1">
    <location>
        <begin position="22"/>
        <end position="67"/>
    </location>
</feature>
<dbReference type="EMBL" id="JADKFW010000005">
    <property type="protein sequence ID" value="MBK9717630.1"/>
    <property type="molecule type" value="Genomic_DNA"/>
</dbReference>
<accession>A0A9D7S7Z8</accession>
<feature type="compositionally biased region" description="Low complexity" evidence="1">
    <location>
        <begin position="27"/>
        <end position="54"/>
    </location>
</feature>